<evidence type="ECO:0000256" key="7">
    <source>
        <dbReference type="ARBA" id="ARBA00022958"/>
    </source>
</evidence>
<organism evidence="13 14">
    <name type="scientific">Solirubrobacter ginsenosidimutans</name>
    <dbReference type="NCBI Taxonomy" id="490573"/>
    <lineage>
        <taxon>Bacteria</taxon>
        <taxon>Bacillati</taxon>
        <taxon>Actinomycetota</taxon>
        <taxon>Thermoleophilia</taxon>
        <taxon>Solirubrobacterales</taxon>
        <taxon>Solirubrobacteraceae</taxon>
        <taxon>Solirubrobacter</taxon>
    </lineage>
</organism>
<keyword evidence="5 11" id="KW-0547">Nucleotide-binding</keyword>
<dbReference type="GO" id="GO:0008556">
    <property type="term" value="F:P-type potassium transmembrane transporter activity"/>
    <property type="evidence" value="ECO:0007669"/>
    <property type="project" value="InterPro"/>
</dbReference>
<evidence type="ECO:0000256" key="1">
    <source>
        <dbReference type="ARBA" id="ARBA00022448"/>
    </source>
</evidence>
<comment type="similarity">
    <text evidence="11">Belongs to the KdpC family.</text>
</comment>
<evidence type="ECO:0000256" key="12">
    <source>
        <dbReference type="SAM" id="MobiDB-lite"/>
    </source>
</evidence>
<dbReference type="InterPro" id="IPR003820">
    <property type="entry name" value="KdpC"/>
</dbReference>
<keyword evidence="1 11" id="KW-0813">Transport</keyword>
<name>A0A9X3MXD9_9ACTN</name>
<dbReference type="RefSeq" id="WP_270043717.1">
    <property type="nucleotide sequence ID" value="NZ_JAPDOD010000034.1"/>
</dbReference>
<evidence type="ECO:0000256" key="4">
    <source>
        <dbReference type="ARBA" id="ARBA00022692"/>
    </source>
</evidence>
<evidence type="ECO:0000256" key="11">
    <source>
        <dbReference type="HAMAP-Rule" id="MF_00276"/>
    </source>
</evidence>
<evidence type="ECO:0000256" key="8">
    <source>
        <dbReference type="ARBA" id="ARBA00022989"/>
    </source>
</evidence>
<keyword evidence="4 11" id="KW-0812">Transmembrane</keyword>
<dbReference type="PANTHER" id="PTHR30042:SF2">
    <property type="entry name" value="POTASSIUM-TRANSPORTING ATPASE KDPC SUBUNIT"/>
    <property type="match status" value="1"/>
</dbReference>
<keyword evidence="6 11" id="KW-0067">ATP-binding</keyword>
<dbReference type="GO" id="GO:0005524">
    <property type="term" value="F:ATP binding"/>
    <property type="evidence" value="ECO:0007669"/>
    <property type="project" value="UniProtKB-UniRule"/>
</dbReference>
<dbReference type="Pfam" id="PF02669">
    <property type="entry name" value="KdpC"/>
    <property type="match status" value="1"/>
</dbReference>
<evidence type="ECO:0000256" key="3">
    <source>
        <dbReference type="ARBA" id="ARBA00022538"/>
    </source>
</evidence>
<dbReference type="AlphaFoldDB" id="A0A9X3MXD9"/>
<evidence type="ECO:0000256" key="6">
    <source>
        <dbReference type="ARBA" id="ARBA00022840"/>
    </source>
</evidence>
<dbReference type="EMBL" id="JAPDOD010000034">
    <property type="protein sequence ID" value="MDA0164464.1"/>
    <property type="molecule type" value="Genomic_DNA"/>
</dbReference>
<evidence type="ECO:0000256" key="5">
    <source>
        <dbReference type="ARBA" id="ARBA00022741"/>
    </source>
</evidence>
<evidence type="ECO:0000313" key="14">
    <source>
        <dbReference type="Proteomes" id="UP001149140"/>
    </source>
</evidence>
<proteinExistence type="inferred from homology"/>
<gene>
    <name evidence="11" type="primary">kdpC</name>
    <name evidence="13" type="ORF">OM076_29610</name>
</gene>
<evidence type="ECO:0000256" key="10">
    <source>
        <dbReference type="ARBA" id="ARBA00023136"/>
    </source>
</evidence>
<dbReference type="PIRSF" id="PIRSF001296">
    <property type="entry name" value="K_ATPase_KdpC"/>
    <property type="match status" value="1"/>
</dbReference>
<evidence type="ECO:0000256" key="9">
    <source>
        <dbReference type="ARBA" id="ARBA00023065"/>
    </source>
</evidence>
<protein>
    <recommendedName>
        <fullName evidence="11">Potassium-transporting ATPase KdpC subunit</fullName>
    </recommendedName>
    <alternativeName>
        <fullName evidence="11">ATP phosphohydrolase [potassium-transporting] C chain</fullName>
    </alternativeName>
    <alternativeName>
        <fullName evidence="11">Potassium-binding and translocating subunit C</fullName>
    </alternativeName>
    <alternativeName>
        <fullName evidence="11">Potassium-translocating ATPase C chain</fullName>
    </alternativeName>
</protein>
<dbReference type="HAMAP" id="MF_00276">
    <property type="entry name" value="KdpC"/>
    <property type="match status" value="1"/>
</dbReference>
<keyword evidence="10 11" id="KW-0472">Membrane</keyword>
<evidence type="ECO:0000313" key="13">
    <source>
        <dbReference type="EMBL" id="MDA0164464.1"/>
    </source>
</evidence>
<sequence>MKRNLITSALAVIVFTVLLGLVYPLVVTGISQVAFGKNADGNPDLIAKAWTKPVLDASGQPKKDADGNAVTEPDPRYFQPRPSQTDYNANGTFFSNRGPNQASAQYFYRDQLAAYIALNGPDNPGLTNAKVPADAVTTSGSGVDPHISLDNARIQARRVAQARGIPLERVNQLVDDSTDGRFLGLLGEPGVNTTKLNEALGR</sequence>
<dbReference type="GO" id="GO:0005886">
    <property type="term" value="C:plasma membrane"/>
    <property type="evidence" value="ECO:0007669"/>
    <property type="project" value="UniProtKB-SubCell"/>
</dbReference>
<comment type="subcellular location">
    <subcellularLocation>
        <location evidence="11">Cell membrane</location>
        <topology evidence="11">Single-pass membrane protein</topology>
    </subcellularLocation>
</comment>
<feature type="region of interest" description="Disordered" evidence="12">
    <location>
        <begin position="57"/>
        <end position="83"/>
    </location>
</feature>
<keyword evidence="8 11" id="KW-1133">Transmembrane helix</keyword>
<keyword evidence="9 11" id="KW-0406">Ion transport</keyword>
<dbReference type="Proteomes" id="UP001149140">
    <property type="component" value="Unassembled WGS sequence"/>
</dbReference>
<reference evidence="13" key="1">
    <citation type="submission" date="2022-10" db="EMBL/GenBank/DDBJ databases">
        <title>The WGS of Solirubrobacter ginsenosidimutans DSM 21036.</title>
        <authorList>
            <person name="Jiang Z."/>
        </authorList>
    </citation>
    <scope>NUCLEOTIDE SEQUENCE</scope>
    <source>
        <strain evidence="13">DSM 21036</strain>
    </source>
</reference>
<evidence type="ECO:0000256" key="2">
    <source>
        <dbReference type="ARBA" id="ARBA00022475"/>
    </source>
</evidence>
<keyword evidence="14" id="KW-1185">Reference proteome</keyword>
<keyword evidence="2 11" id="KW-1003">Cell membrane</keyword>
<accession>A0A9X3MXD9</accession>
<keyword evidence="3 11" id="KW-0633">Potassium transport</keyword>
<dbReference type="PANTHER" id="PTHR30042">
    <property type="entry name" value="POTASSIUM-TRANSPORTING ATPASE C CHAIN"/>
    <property type="match status" value="1"/>
</dbReference>
<comment type="caution">
    <text evidence="13">The sequence shown here is derived from an EMBL/GenBank/DDBJ whole genome shotgun (WGS) entry which is preliminary data.</text>
</comment>
<comment type="subunit">
    <text evidence="11">The system is composed of three essential subunits: KdpA, KdpB and KdpC.</text>
</comment>
<comment type="function">
    <text evidence="11">Part of the high-affinity ATP-driven potassium transport (or Kdp) system, which catalyzes the hydrolysis of ATP coupled with the electrogenic transport of potassium into the cytoplasm. This subunit acts as a catalytic chaperone that increases the ATP-binding affinity of the ATP-hydrolyzing subunit KdpB by the formation of a transient KdpB/KdpC/ATP ternary complex.</text>
</comment>
<keyword evidence="7 11" id="KW-0630">Potassium</keyword>